<name>A0A9P5MZK7_9AGAM</name>
<dbReference type="Proteomes" id="UP000759537">
    <property type="component" value="Unassembled WGS sequence"/>
</dbReference>
<proteinExistence type="predicted"/>
<sequence>MANLKAIPPPVRGVAGPGGMQDPHHFDVAYQGVVDYHPQPLNPAYVFSDVGPTQGILAQVQPNAPMHVQDVSPQIDLERNPLGYVPQNNAPGLFKLPFLIRLFTGSLPPNQAGAENLRQLANRYLHHPDAQVGMVSMEAGAAGRFKVVIMLESHDVF</sequence>
<evidence type="ECO:0000313" key="2">
    <source>
        <dbReference type="Proteomes" id="UP000759537"/>
    </source>
</evidence>
<organism evidence="1 2">
    <name type="scientific">Russula ochroleuca</name>
    <dbReference type="NCBI Taxonomy" id="152965"/>
    <lineage>
        <taxon>Eukaryota</taxon>
        <taxon>Fungi</taxon>
        <taxon>Dikarya</taxon>
        <taxon>Basidiomycota</taxon>
        <taxon>Agaricomycotina</taxon>
        <taxon>Agaricomycetes</taxon>
        <taxon>Russulales</taxon>
        <taxon>Russulaceae</taxon>
        <taxon>Russula</taxon>
    </lineage>
</organism>
<dbReference type="AlphaFoldDB" id="A0A9P5MZK7"/>
<dbReference type="OrthoDB" id="3183668at2759"/>
<reference evidence="1" key="1">
    <citation type="submission" date="2019-10" db="EMBL/GenBank/DDBJ databases">
        <authorList>
            <consortium name="DOE Joint Genome Institute"/>
            <person name="Kuo A."/>
            <person name="Miyauchi S."/>
            <person name="Kiss E."/>
            <person name="Drula E."/>
            <person name="Kohler A."/>
            <person name="Sanchez-Garcia M."/>
            <person name="Andreopoulos B."/>
            <person name="Barry K.W."/>
            <person name="Bonito G."/>
            <person name="Buee M."/>
            <person name="Carver A."/>
            <person name="Chen C."/>
            <person name="Cichocki N."/>
            <person name="Clum A."/>
            <person name="Culley D."/>
            <person name="Crous P.W."/>
            <person name="Fauchery L."/>
            <person name="Girlanda M."/>
            <person name="Hayes R."/>
            <person name="Keri Z."/>
            <person name="LaButti K."/>
            <person name="Lipzen A."/>
            <person name="Lombard V."/>
            <person name="Magnuson J."/>
            <person name="Maillard F."/>
            <person name="Morin E."/>
            <person name="Murat C."/>
            <person name="Nolan M."/>
            <person name="Ohm R."/>
            <person name="Pangilinan J."/>
            <person name="Pereira M."/>
            <person name="Perotto S."/>
            <person name="Peter M."/>
            <person name="Riley R."/>
            <person name="Sitrit Y."/>
            <person name="Stielow B."/>
            <person name="Szollosi G."/>
            <person name="Zifcakova L."/>
            <person name="Stursova M."/>
            <person name="Spatafora J.W."/>
            <person name="Tedersoo L."/>
            <person name="Vaario L.-M."/>
            <person name="Yamada A."/>
            <person name="Yan M."/>
            <person name="Wang P."/>
            <person name="Xu J."/>
            <person name="Bruns T."/>
            <person name="Baldrian P."/>
            <person name="Vilgalys R."/>
            <person name="Henrissat B."/>
            <person name="Grigoriev I.V."/>
            <person name="Hibbett D."/>
            <person name="Nagy L.G."/>
            <person name="Martin F.M."/>
        </authorList>
    </citation>
    <scope>NUCLEOTIDE SEQUENCE</scope>
    <source>
        <strain evidence="1">Prilba</strain>
    </source>
</reference>
<protein>
    <submittedName>
        <fullName evidence="1">Uncharacterized protein</fullName>
    </submittedName>
</protein>
<comment type="caution">
    <text evidence="1">The sequence shown here is derived from an EMBL/GenBank/DDBJ whole genome shotgun (WGS) entry which is preliminary data.</text>
</comment>
<dbReference type="EMBL" id="WHVB01000005">
    <property type="protein sequence ID" value="KAF8482593.1"/>
    <property type="molecule type" value="Genomic_DNA"/>
</dbReference>
<accession>A0A9P5MZK7</accession>
<reference evidence="1" key="2">
    <citation type="journal article" date="2020" name="Nat. Commun.">
        <title>Large-scale genome sequencing of mycorrhizal fungi provides insights into the early evolution of symbiotic traits.</title>
        <authorList>
            <person name="Miyauchi S."/>
            <person name="Kiss E."/>
            <person name="Kuo A."/>
            <person name="Drula E."/>
            <person name="Kohler A."/>
            <person name="Sanchez-Garcia M."/>
            <person name="Morin E."/>
            <person name="Andreopoulos B."/>
            <person name="Barry K.W."/>
            <person name="Bonito G."/>
            <person name="Buee M."/>
            <person name="Carver A."/>
            <person name="Chen C."/>
            <person name="Cichocki N."/>
            <person name="Clum A."/>
            <person name="Culley D."/>
            <person name="Crous P.W."/>
            <person name="Fauchery L."/>
            <person name="Girlanda M."/>
            <person name="Hayes R.D."/>
            <person name="Keri Z."/>
            <person name="LaButti K."/>
            <person name="Lipzen A."/>
            <person name="Lombard V."/>
            <person name="Magnuson J."/>
            <person name="Maillard F."/>
            <person name="Murat C."/>
            <person name="Nolan M."/>
            <person name="Ohm R.A."/>
            <person name="Pangilinan J."/>
            <person name="Pereira M.F."/>
            <person name="Perotto S."/>
            <person name="Peter M."/>
            <person name="Pfister S."/>
            <person name="Riley R."/>
            <person name="Sitrit Y."/>
            <person name="Stielow J.B."/>
            <person name="Szollosi G."/>
            <person name="Zifcakova L."/>
            <person name="Stursova M."/>
            <person name="Spatafora J.W."/>
            <person name="Tedersoo L."/>
            <person name="Vaario L.M."/>
            <person name="Yamada A."/>
            <person name="Yan M."/>
            <person name="Wang P."/>
            <person name="Xu J."/>
            <person name="Bruns T."/>
            <person name="Baldrian P."/>
            <person name="Vilgalys R."/>
            <person name="Dunand C."/>
            <person name="Henrissat B."/>
            <person name="Grigoriev I.V."/>
            <person name="Hibbett D."/>
            <person name="Nagy L.G."/>
            <person name="Martin F.M."/>
        </authorList>
    </citation>
    <scope>NUCLEOTIDE SEQUENCE</scope>
    <source>
        <strain evidence="1">Prilba</strain>
    </source>
</reference>
<gene>
    <name evidence="1" type="ORF">DFH94DRAFT_680638</name>
</gene>
<keyword evidence="2" id="KW-1185">Reference proteome</keyword>
<evidence type="ECO:0000313" key="1">
    <source>
        <dbReference type="EMBL" id="KAF8482593.1"/>
    </source>
</evidence>